<dbReference type="AlphaFoldDB" id="A0A1M6BMS0"/>
<dbReference type="InterPro" id="IPR035926">
    <property type="entry name" value="NusB-like_sf"/>
</dbReference>
<dbReference type="PANTHER" id="PTHR11078">
    <property type="entry name" value="N UTILIZATION SUBSTANCE PROTEIN B-RELATED"/>
    <property type="match status" value="1"/>
</dbReference>
<evidence type="ECO:0000256" key="6">
    <source>
        <dbReference type="HAMAP-Rule" id="MF_00073"/>
    </source>
</evidence>
<keyword evidence="9" id="KW-1185">Reference proteome</keyword>
<dbReference type="GO" id="GO:0006353">
    <property type="term" value="P:DNA-templated transcription termination"/>
    <property type="evidence" value="ECO:0007669"/>
    <property type="project" value="UniProtKB-UniRule"/>
</dbReference>
<evidence type="ECO:0000313" key="9">
    <source>
        <dbReference type="Proteomes" id="UP000324781"/>
    </source>
</evidence>
<dbReference type="SUPFAM" id="SSF48013">
    <property type="entry name" value="NusB-like"/>
    <property type="match status" value="1"/>
</dbReference>
<evidence type="ECO:0000256" key="5">
    <source>
        <dbReference type="ARBA" id="ARBA00023163"/>
    </source>
</evidence>
<dbReference type="NCBIfam" id="TIGR01951">
    <property type="entry name" value="nusB"/>
    <property type="match status" value="1"/>
</dbReference>
<evidence type="ECO:0000256" key="4">
    <source>
        <dbReference type="ARBA" id="ARBA00023015"/>
    </source>
</evidence>
<gene>
    <name evidence="6" type="primary">nusB</name>
    <name evidence="8" type="ORF">SAMN05444373_100362</name>
</gene>
<sequence>MICYNITKVSLESQDSISFISRTRICVLEERALGRRETREHAMKLLYQIQIRKDDLDEQIRTYLEEEQILESVERDYLEDVVKGVVKNQDEIDELISRHARGWTVSRMPKVDLAIMRLSIYEMRYREDIPVNVSINEAVELAKKYCGEQSRTFINGVLGKVWSELSQNAGEPGTHE</sequence>
<dbReference type="InterPro" id="IPR006027">
    <property type="entry name" value="NusB_RsmB_TIM44"/>
</dbReference>
<keyword evidence="2 6" id="KW-0889">Transcription antitermination</keyword>
<dbReference type="EMBL" id="FQZP01000003">
    <property type="protein sequence ID" value="SHI49966.1"/>
    <property type="molecule type" value="Genomic_DNA"/>
</dbReference>
<reference evidence="8 9" key="1">
    <citation type="submission" date="2016-11" db="EMBL/GenBank/DDBJ databases">
        <authorList>
            <person name="Varghese N."/>
            <person name="Submissions S."/>
        </authorList>
    </citation>
    <scope>NUCLEOTIDE SEQUENCE [LARGE SCALE GENOMIC DNA]</scope>
    <source>
        <strain evidence="8 9">DSM 19027</strain>
    </source>
</reference>
<feature type="domain" description="NusB/RsmB/TIM44" evidence="7">
    <location>
        <begin position="37"/>
        <end position="161"/>
    </location>
</feature>
<dbReference type="GO" id="GO:0031564">
    <property type="term" value="P:transcription antitermination"/>
    <property type="evidence" value="ECO:0007669"/>
    <property type="project" value="UniProtKB-KW"/>
</dbReference>
<proteinExistence type="inferred from homology"/>
<evidence type="ECO:0000256" key="2">
    <source>
        <dbReference type="ARBA" id="ARBA00022814"/>
    </source>
</evidence>
<evidence type="ECO:0000256" key="1">
    <source>
        <dbReference type="ARBA" id="ARBA00005952"/>
    </source>
</evidence>
<dbReference type="HAMAP" id="MF_00073">
    <property type="entry name" value="NusB"/>
    <property type="match status" value="1"/>
</dbReference>
<dbReference type="Proteomes" id="UP000324781">
    <property type="component" value="Unassembled WGS sequence"/>
</dbReference>
<dbReference type="GO" id="GO:0005829">
    <property type="term" value="C:cytosol"/>
    <property type="evidence" value="ECO:0007669"/>
    <property type="project" value="TreeGrafter"/>
</dbReference>
<dbReference type="Gene3D" id="1.10.940.10">
    <property type="entry name" value="NusB-like"/>
    <property type="match status" value="1"/>
</dbReference>
<organism evidence="8 9">
    <name type="scientific">Thermoclostridium caenicola</name>
    <dbReference type="NCBI Taxonomy" id="659425"/>
    <lineage>
        <taxon>Bacteria</taxon>
        <taxon>Bacillati</taxon>
        <taxon>Bacillota</taxon>
        <taxon>Clostridia</taxon>
        <taxon>Eubacteriales</taxon>
        <taxon>Oscillospiraceae</taxon>
        <taxon>Thermoclostridium</taxon>
    </lineage>
</organism>
<name>A0A1M6BMS0_9FIRM</name>
<keyword evidence="3 6" id="KW-0694">RNA-binding</keyword>
<dbReference type="GO" id="GO:0003723">
    <property type="term" value="F:RNA binding"/>
    <property type="evidence" value="ECO:0007669"/>
    <property type="project" value="UniProtKB-UniRule"/>
</dbReference>
<evidence type="ECO:0000256" key="3">
    <source>
        <dbReference type="ARBA" id="ARBA00022884"/>
    </source>
</evidence>
<comment type="similarity">
    <text evidence="1 6">Belongs to the NusB family.</text>
</comment>
<protein>
    <recommendedName>
        <fullName evidence="6">Transcription antitermination protein NusB</fullName>
    </recommendedName>
    <alternativeName>
        <fullName evidence="6">Antitermination factor NusB</fullName>
    </alternativeName>
</protein>
<keyword evidence="4 6" id="KW-0805">Transcription regulation</keyword>
<evidence type="ECO:0000313" key="8">
    <source>
        <dbReference type="EMBL" id="SHI49966.1"/>
    </source>
</evidence>
<dbReference type="CDD" id="cd00619">
    <property type="entry name" value="Terminator_NusB"/>
    <property type="match status" value="1"/>
</dbReference>
<dbReference type="InterPro" id="IPR011605">
    <property type="entry name" value="NusB_fam"/>
</dbReference>
<keyword evidence="5 6" id="KW-0804">Transcription</keyword>
<dbReference type="Pfam" id="PF01029">
    <property type="entry name" value="NusB"/>
    <property type="match status" value="1"/>
</dbReference>
<dbReference type="PANTHER" id="PTHR11078:SF3">
    <property type="entry name" value="ANTITERMINATION NUSB DOMAIN-CONTAINING PROTEIN"/>
    <property type="match status" value="1"/>
</dbReference>
<comment type="function">
    <text evidence="6">Involved in transcription antitermination. Required for transcription of ribosomal RNA (rRNA) genes. Binds specifically to the boxA antiterminator sequence of the ribosomal RNA (rrn) operons.</text>
</comment>
<evidence type="ECO:0000259" key="7">
    <source>
        <dbReference type="Pfam" id="PF01029"/>
    </source>
</evidence>
<accession>A0A1M6BMS0</accession>